<name>A0A4R6DV00_9RHOO</name>
<feature type="chain" id="PRO_5020377795" evidence="2">
    <location>
        <begin position="26"/>
        <end position="164"/>
    </location>
</feature>
<dbReference type="Proteomes" id="UP000295129">
    <property type="component" value="Unassembled WGS sequence"/>
</dbReference>
<dbReference type="RefSeq" id="WP_133593100.1">
    <property type="nucleotide sequence ID" value="NZ_SNVV01000013.1"/>
</dbReference>
<feature type="signal peptide" evidence="2">
    <location>
        <begin position="1"/>
        <end position="25"/>
    </location>
</feature>
<proteinExistence type="predicted"/>
<dbReference type="OrthoDB" id="9182634at2"/>
<feature type="transmembrane region" description="Helical" evidence="1">
    <location>
        <begin position="141"/>
        <end position="160"/>
    </location>
</feature>
<gene>
    <name evidence="3" type="ORF">C7389_11396</name>
</gene>
<evidence type="ECO:0000313" key="4">
    <source>
        <dbReference type="Proteomes" id="UP000295129"/>
    </source>
</evidence>
<comment type="caution">
    <text evidence="3">The sequence shown here is derived from an EMBL/GenBank/DDBJ whole genome shotgun (WGS) entry which is preliminary data.</text>
</comment>
<keyword evidence="1" id="KW-0472">Membrane</keyword>
<dbReference type="InterPro" id="IPR013784">
    <property type="entry name" value="Carb-bd-like_fold"/>
</dbReference>
<evidence type="ECO:0000256" key="2">
    <source>
        <dbReference type="SAM" id="SignalP"/>
    </source>
</evidence>
<dbReference type="GO" id="GO:0030246">
    <property type="term" value="F:carbohydrate binding"/>
    <property type="evidence" value="ECO:0007669"/>
    <property type="project" value="InterPro"/>
</dbReference>
<accession>A0A4R6DV00</accession>
<dbReference type="EMBL" id="SNVV01000013">
    <property type="protein sequence ID" value="TDN48973.1"/>
    <property type="molecule type" value="Genomic_DNA"/>
</dbReference>
<evidence type="ECO:0000256" key="1">
    <source>
        <dbReference type="SAM" id="Phobius"/>
    </source>
</evidence>
<keyword evidence="1" id="KW-1133">Transmembrane helix</keyword>
<organism evidence="3 4">
    <name type="scientific">Azoarcus indigens</name>
    <dbReference type="NCBI Taxonomy" id="29545"/>
    <lineage>
        <taxon>Bacteria</taxon>
        <taxon>Pseudomonadati</taxon>
        <taxon>Pseudomonadota</taxon>
        <taxon>Betaproteobacteria</taxon>
        <taxon>Rhodocyclales</taxon>
        <taxon>Zoogloeaceae</taxon>
        <taxon>Azoarcus</taxon>
    </lineage>
</organism>
<protein>
    <submittedName>
        <fullName evidence="3">Nickel transport protein</fullName>
    </submittedName>
</protein>
<evidence type="ECO:0000313" key="3">
    <source>
        <dbReference type="EMBL" id="TDN48973.1"/>
    </source>
</evidence>
<dbReference type="AlphaFoldDB" id="A0A4R6DV00"/>
<keyword evidence="4" id="KW-1185">Reference proteome</keyword>
<keyword evidence="1" id="KW-0812">Transmembrane</keyword>
<reference evidence="3 4" key="1">
    <citation type="submission" date="2019-03" db="EMBL/GenBank/DDBJ databases">
        <title>Genomic Encyclopedia of Type Strains, Phase IV (KMG-IV): sequencing the most valuable type-strain genomes for metagenomic binning, comparative biology and taxonomic classification.</title>
        <authorList>
            <person name="Goeker M."/>
        </authorList>
    </citation>
    <scope>NUCLEOTIDE SEQUENCE [LARGE SCALE GENOMIC DNA]</scope>
    <source>
        <strain evidence="3 4">DSM 12121</strain>
    </source>
</reference>
<keyword evidence="2" id="KW-0732">Signal</keyword>
<sequence>MTQLPSALRPLATAAALLLATAAQAHGLAVVAQHEADAVTGLARYTDQTPAAGIYVAVTPENSDTPLAEGTTGADGRFRLPVPPGGPYWAVVEGEEGHRAETLAVQLPAAAGGNGEATAEALRLVREDIARLEQQIRLRDIIGGIGYIVGIAGIAAWFAARRRG</sequence>
<dbReference type="SUPFAM" id="SSF49452">
    <property type="entry name" value="Starch-binding domain-like"/>
    <property type="match status" value="1"/>
</dbReference>